<dbReference type="AlphaFoldDB" id="A0A1G8KZT1"/>
<organism evidence="2 3">
    <name type="scientific">Sinosporangium album</name>
    <dbReference type="NCBI Taxonomy" id="504805"/>
    <lineage>
        <taxon>Bacteria</taxon>
        <taxon>Bacillati</taxon>
        <taxon>Actinomycetota</taxon>
        <taxon>Actinomycetes</taxon>
        <taxon>Streptosporangiales</taxon>
        <taxon>Streptosporangiaceae</taxon>
        <taxon>Sinosporangium</taxon>
    </lineage>
</organism>
<dbReference type="SUPFAM" id="SSF56112">
    <property type="entry name" value="Protein kinase-like (PK-like)"/>
    <property type="match status" value="1"/>
</dbReference>
<dbReference type="OrthoDB" id="3386367at2"/>
<accession>A0A1G8KZT1</accession>
<dbReference type="InterPro" id="IPR002575">
    <property type="entry name" value="Aminoglycoside_PTrfase"/>
</dbReference>
<dbReference type="Pfam" id="PF01636">
    <property type="entry name" value="APH"/>
    <property type="match status" value="1"/>
</dbReference>
<gene>
    <name evidence="2" type="ORF">SAMN05421505_1586</name>
</gene>
<reference evidence="2 3" key="1">
    <citation type="submission" date="2016-10" db="EMBL/GenBank/DDBJ databases">
        <authorList>
            <person name="de Groot N.N."/>
        </authorList>
    </citation>
    <scope>NUCLEOTIDE SEQUENCE [LARGE SCALE GENOMIC DNA]</scope>
    <source>
        <strain evidence="2 3">CPCC 201354</strain>
    </source>
</reference>
<feature type="domain" description="Aminoglycoside phosphotransferase" evidence="1">
    <location>
        <begin position="30"/>
        <end position="252"/>
    </location>
</feature>
<evidence type="ECO:0000313" key="3">
    <source>
        <dbReference type="Proteomes" id="UP000198923"/>
    </source>
</evidence>
<protein>
    <submittedName>
        <fullName evidence="2">Phosphotransferase enzyme family protein</fullName>
    </submittedName>
</protein>
<dbReference type="Proteomes" id="UP000198923">
    <property type="component" value="Unassembled WGS sequence"/>
</dbReference>
<dbReference type="Gene3D" id="3.30.200.150">
    <property type="match status" value="1"/>
</dbReference>
<proteinExistence type="predicted"/>
<dbReference type="InterPro" id="IPR011009">
    <property type="entry name" value="Kinase-like_dom_sf"/>
</dbReference>
<keyword evidence="2" id="KW-0808">Transferase</keyword>
<dbReference type="GO" id="GO:0016740">
    <property type="term" value="F:transferase activity"/>
    <property type="evidence" value="ECO:0007669"/>
    <property type="project" value="UniProtKB-KW"/>
</dbReference>
<dbReference type="Gene3D" id="3.90.1200.10">
    <property type="match status" value="1"/>
</dbReference>
<sequence>MGLTHASVADRLLEKITGEGIRLDHAGLMPYTNGADNLVFAARTVEGCHLIVKAPLRPGSRYETAAWAGRSLADHGIPVPQVIWCDDSISVESRCAGVPLTGSPERFDTSFSRPQSAVLHAARDAGVLLRIAHSISVHGYGRLTPSGTAPYSSLLASIQSGPETAARSGCLGELASSAVHIVSRNLWRLHDTGPRLLLGDCAARHIFFTPGNGAISGFIDLESARGGDPLADIAGFILREHAEISKALLSGYFANCPSLDQMWALTLHRARIATRLLLFHAGRNEHQMACRLADHLTADLQAINTETPTVLPRHLL</sequence>
<evidence type="ECO:0000259" key="1">
    <source>
        <dbReference type="Pfam" id="PF01636"/>
    </source>
</evidence>
<dbReference type="STRING" id="504805.SAMN05421505_1586"/>
<dbReference type="EMBL" id="FNCN01000058">
    <property type="protein sequence ID" value="SDI48390.1"/>
    <property type="molecule type" value="Genomic_DNA"/>
</dbReference>
<evidence type="ECO:0000313" key="2">
    <source>
        <dbReference type="EMBL" id="SDI48390.1"/>
    </source>
</evidence>
<name>A0A1G8KZT1_9ACTN</name>
<dbReference type="RefSeq" id="WP_093176010.1">
    <property type="nucleotide sequence ID" value="NZ_FNCN01000058.1"/>
</dbReference>
<keyword evidence="3" id="KW-1185">Reference proteome</keyword>